<dbReference type="InterPro" id="IPR048332">
    <property type="entry name" value="GD_AH_C"/>
</dbReference>
<name>A0A1I2WNG2_9FIRM</name>
<keyword evidence="2" id="KW-0456">Lyase</keyword>
<gene>
    <name evidence="5" type="ORF">SAMN05660649_03562</name>
</gene>
<dbReference type="RefSeq" id="WP_092472817.1">
    <property type="nucleotide sequence ID" value="NZ_FOOX01000014.1"/>
</dbReference>
<reference evidence="6" key="1">
    <citation type="submission" date="2016-10" db="EMBL/GenBank/DDBJ databases">
        <authorList>
            <person name="Varghese N."/>
            <person name="Submissions S."/>
        </authorList>
    </citation>
    <scope>NUCLEOTIDE SEQUENCE [LARGE SCALE GENOMIC DNA]</scope>
    <source>
        <strain evidence="6">DSM 17038</strain>
    </source>
</reference>
<proteinExistence type="inferred from homology"/>
<dbReference type="Pfam" id="PF20629">
    <property type="entry name" value="GD_AH_C"/>
    <property type="match status" value="1"/>
</dbReference>
<sequence>MEQITGYLRADGKIGVRNHVLVIPSSGCALHVAKMITRKVPGAVCLANQYGCGQIGKDLEQTFRTLAGLGRNPNVGAVMVVGLGCESLQPGLLADNIALSGKPVEMIIIQNNGGTSGAIAKGTQLLKKLAANVAKAEPSHYPASEIILGLECGASDATSGLAANPSLGYAADMLVQSGGSIILSETVEIIGAEHVLARRAANPEIAAKLLGVVQAFEQRVVNEGSDIRDTQPTPGNKAGGITTLEEKSLGCIYKAGTTAVNDVLAYAEGIRGKGLSVMDTPGHDIQSMIGMLAGGAQIVAFTTGRGSPCGTPIAPVVKITANKQTYAKMMDNIDVYVGGVIEGSSSIQVSGAQIYEQVMAACNGQLTCSEKLQHREFALWRIGTSY</sequence>
<feature type="domain" description="D-galactarate/Altronate dehydratase C-terminal" evidence="4">
    <location>
        <begin position="143"/>
        <end position="384"/>
    </location>
</feature>
<evidence type="ECO:0000259" key="4">
    <source>
        <dbReference type="Pfam" id="PF20629"/>
    </source>
</evidence>
<dbReference type="Pfam" id="PF04295">
    <property type="entry name" value="GD_AH_second"/>
    <property type="match status" value="1"/>
</dbReference>
<evidence type="ECO:0000256" key="2">
    <source>
        <dbReference type="ARBA" id="ARBA00023239"/>
    </source>
</evidence>
<protein>
    <submittedName>
        <fullName evidence="5">Altronate dehydratase large subunit</fullName>
    </submittedName>
</protein>
<comment type="similarity">
    <text evidence="1">Belongs to the UxaA family.</text>
</comment>
<evidence type="ECO:0000313" key="5">
    <source>
        <dbReference type="EMBL" id="SFH02908.1"/>
    </source>
</evidence>
<dbReference type="OrthoDB" id="9804574at2"/>
<organism evidence="5 6">
    <name type="scientific">Desulfotruncus arcticus DSM 17038</name>
    <dbReference type="NCBI Taxonomy" id="1121424"/>
    <lineage>
        <taxon>Bacteria</taxon>
        <taxon>Bacillati</taxon>
        <taxon>Bacillota</taxon>
        <taxon>Clostridia</taxon>
        <taxon>Eubacteriales</taxon>
        <taxon>Desulfallaceae</taxon>
        <taxon>Desulfotruncus</taxon>
    </lineage>
</organism>
<dbReference type="Proteomes" id="UP000199337">
    <property type="component" value="Unassembled WGS sequence"/>
</dbReference>
<keyword evidence="6" id="KW-1185">Reference proteome</keyword>
<evidence type="ECO:0000313" key="6">
    <source>
        <dbReference type="Proteomes" id="UP000199337"/>
    </source>
</evidence>
<evidence type="ECO:0000256" key="1">
    <source>
        <dbReference type="ARBA" id="ARBA00010986"/>
    </source>
</evidence>
<dbReference type="EMBL" id="FOOX01000014">
    <property type="protein sequence ID" value="SFH02908.1"/>
    <property type="molecule type" value="Genomic_DNA"/>
</dbReference>
<dbReference type="STRING" id="341036.SAMN05660649_03562"/>
<dbReference type="InterPro" id="IPR052172">
    <property type="entry name" value="UxaA_altronate/galactarate_dh"/>
</dbReference>
<dbReference type="PANTHER" id="PTHR30536">
    <property type="entry name" value="ALTRONATE/GALACTARATE DEHYDRATASE"/>
    <property type="match status" value="1"/>
</dbReference>
<accession>A0A1I2WNG2</accession>
<dbReference type="AlphaFoldDB" id="A0A1I2WNG2"/>
<evidence type="ECO:0000259" key="3">
    <source>
        <dbReference type="Pfam" id="PF04295"/>
    </source>
</evidence>
<feature type="domain" description="D-galactarate/Altronate dehydratase second" evidence="3">
    <location>
        <begin position="6"/>
        <end position="133"/>
    </location>
</feature>
<dbReference type="GO" id="GO:0016829">
    <property type="term" value="F:lyase activity"/>
    <property type="evidence" value="ECO:0007669"/>
    <property type="project" value="UniProtKB-KW"/>
</dbReference>
<dbReference type="GO" id="GO:0019698">
    <property type="term" value="P:D-galacturonate catabolic process"/>
    <property type="evidence" value="ECO:0007669"/>
    <property type="project" value="TreeGrafter"/>
</dbReference>
<dbReference type="PANTHER" id="PTHR30536:SF5">
    <property type="entry name" value="ALTRONATE DEHYDRATASE"/>
    <property type="match status" value="1"/>
</dbReference>
<dbReference type="InterPro" id="IPR007392">
    <property type="entry name" value="GD_AH_second"/>
</dbReference>